<comment type="similarity">
    <text evidence="6">Belongs to the UPF0758 family.</text>
</comment>
<name>A0A7X9HGI4_UNCKA</name>
<dbReference type="GO" id="GO:0006508">
    <property type="term" value="P:proteolysis"/>
    <property type="evidence" value="ECO:0007669"/>
    <property type="project" value="UniProtKB-KW"/>
</dbReference>
<dbReference type="Gene3D" id="3.40.140.10">
    <property type="entry name" value="Cytidine Deaminase, domain 2"/>
    <property type="match status" value="1"/>
</dbReference>
<dbReference type="NCBIfam" id="TIGR00608">
    <property type="entry name" value="radc"/>
    <property type="match status" value="1"/>
</dbReference>
<dbReference type="InterPro" id="IPR037518">
    <property type="entry name" value="MPN"/>
</dbReference>
<sequence length="209" mass="23013">MINSRIRDLNKDEKPREKFINKGAVSLTDEELIALLLCTGGTDLSAIDLAREILKSAGGLANLNKYDIQKLLSHKYVNSAKAVVIKAAVEIARRINYYSAPSTKQIIKPEDVFNILRKDFIGQTKECLMLISIDSRNKFISKDVISVGSINETIVSPREIFAVALNKNAACIIIAHNHPSNDPAPSNEDINVTKKISTLGKAMNIPLLD</sequence>
<feature type="non-terminal residue" evidence="8">
    <location>
        <position position="209"/>
    </location>
</feature>
<evidence type="ECO:0000259" key="7">
    <source>
        <dbReference type="PROSITE" id="PS50249"/>
    </source>
</evidence>
<dbReference type="Pfam" id="PF20582">
    <property type="entry name" value="UPF0758_N"/>
    <property type="match status" value="1"/>
</dbReference>
<dbReference type="Proteomes" id="UP000526033">
    <property type="component" value="Unassembled WGS sequence"/>
</dbReference>
<evidence type="ECO:0000256" key="2">
    <source>
        <dbReference type="ARBA" id="ARBA00022723"/>
    </source>
</evidence>
<dbReference type="InterPro" id="IPR025657">
    <property type="entry name" value="RadC_JAB"/>
</dbReference>
<dbReference type="AlphaFoldDB" id="A0A7X9HGI4"/>
<dbReference type="NCBIfam" id="NF000642">
    <property type="entry name" value="PRK00024.1"/>
    <property type="match status" value="1"/>
</dbReference>
<dbReference type="InterPro" id="IPR001405">
    <property type="entry name" value="UPF0758"/>
</dbReference>
<dbReference type="GO" id="GO:0008237">
    <property type="term" value="F:metallopeptidase activity"/>
    <property type="evidence" value="ECO:0007669"/>
    <property type="project" value="UniProtKB-KW"/>
</dbReference>
<evidence type="ECO:0000313" key="9">
    <source>
        <dbReference type="Proteomes" id="UP000526033"/>
    </source>
</evidence>
<keyword evidence="2" id="KW-0479">Metal-binding</keyword>
<dbReference type="InterPro" id="IPR046778">
    <property type="entry name" value="UPF0758_N"/>
</dbReference>
<dbReference type="EMBL" id="JAAZNL010000020">
    <property type="protein sequence ID" value="NMB69934.1"/>
    <property type="molecule type" value="Genomic_DNA"/>
</dbReference>
<proteinExistence type="inferred from homology"/>
<dbReference type="Pfam" id="PF04002">
    <property type="entry name" value="RadC"/>
    <property type="match status" value="1"/>
</dbReference>
<keyword evidence="4" id="KW-0862">Zinc</keyword>
<dbReference type="PROSITE" id="PS50249">
    <property type="entry name" value="MPN"/>
    <property type="match status" value="1"/>
</dbReference>
<keyword evidence="5" id="KW-0482">Metalloprotease</keyword>
<evidence type="ECO:0000256" key="6">
    <source>
        <dbReference type="RuleBase" id="RU003797"/>
    </source>
</evidence>
<dbReference type="CDD" id="cd08071">
    <property type="entry name" value="MPN_DUF2466"/>
    <property type="match status" value="1"/>
</dbReference>
<keyword evidence="3" id="KW-0378">Hydrolase</keyword>
<keyword evidence="1" id="KW-0645">Protease</keyword>
<feature type="domain" description="MPN" evidence="7">
    <location>
        <begin position="105"/>
        <end position="209"/>
    </location>
</feature>
<evidence type="ECO:0000256" key="5">
    <source>
        <dbReference type="ARBA" id="ARBA00023049"/>
    </source>
</evidence>
<dbReference type="PANTHER" id="PTHR30471:SF3">
    <property type="entry name" value="UPF0758 PROTEIN YEES-RELATED"/>
    <property type="match status" value="1"/>
</dbReference>
<evidence type="ECO:0000256" key="4">
    <source>
        <dbReference type="ARBA" id="ARBA00022833"/>
    </source>
</evidence>
<organism evidence="8 9">
    <name type="scientific">candidate division WWE3 bacterium</name>
    <dbReference type="NCBI Taxonomy" id="2053526"/>
    <lineage>
        <taxon>Bacteria</taxon>
        <taxon>Katanobacteria</taxon>
    </lineage>
</organism>
<accession>A0A7X9HGI4</accession>
<evidence type="ECO:0000256" key="1">
    <source>
        <dbReference type="ARBA" id="ARBA00022670"/>
    </source>
</evidence>
<dbReference type="PANTHER" id="PTHR30471">
    <property type="entry name" value="DNA REPAIR PROTEIN RADC"/>
    <property type="match status" value="1"/>
</dbReference>
<protein>
    <submittedName>
        <fullName evidence="8">DNA repair protein RadC</fullName>
    </submittedName>
</protein>
<reference evidence="8 9" key="1">
    <citation type="journal article" date="2020" name="Biotechnol. Biofuels">
        <title>New insights from the biogas microbiome by comprehensive genome-resolved metagenomics of nearly 1600 species originating from multiple anaerobic digesters.</title>
        <authorList>
            <person name="Campanaro S."/>
            <person name="Treu L."/>
            <person name="Rodriguez-R L.M."/>
            <person name="Kovalovszki A."/>
            <person name="Ziels R.M."/>
            <person name="Maus I."/>
            <person name="Zhu X."/>
            <person name="Kougias P.G."/>
            <person name="Basile A."/>
            <person name="Luo G."/>
            <person name="Schluter A."/>
            <person name="Konstantinidis K.T."/>
            <person name="Angelidaki I."/>
        </authorList>
    </citation>
    <scope>NUCLEOTIDE SEQUENCE [LARGE SCALE GENOMIC DNA]</scope>
    <source>
        <strain evidence="8">AS27yjCOA_165</strain>
    </source>
</reference>
<comment type="caution">
    <text evidence="8">The sequence shown here is derived from an EMBL/GenBank/DDBJ whole genome shotgun (WGS) entry which is preliminary data.</text>
</comment>
<evidence type="ECO:0000313" key="8">
    <source>
        <dbReference type="EMBL" id="NMB69934.1"/>
    </source>
</evidence>
<evidence type="ECO:0000256" key="3">
    <source>
        <dbReference type="ARBA" id="ARBA00022801"/>
    </source>
</evidence>
<dbReference type="GO" id="GO:0046872">
    <property type="term" value="F:metal ion binding"/>
    <property type="evidence" value="ECO:0007669"/>
    <property type="project" value="UniProtKB-KW"/>
</dbReference>
<gene>
    <name evidence="8" type="primary">radC</name>
    <name evidence="8" type="ORF">GYA27_01920</name>
</gene>